<dbReference type="AlphaFoldDB" id="A0A0P0W038"/>
<evidence type="ECO:0000313" key="1">
    <source>
        <dbReference type="EMBL" id="BAS84911.1"/>
    </source>
</evidence>
<sequence length="298" mass="33525">MILPVWLHMFYNACVFMRYYRDMRFGNFFQHLIICLFSLYCVYCMKPLVDLQSAVVNIVSNLPSEELSSDGVNFLSSASIELAELLKMINMCVPIEDPSPVLTARRICKFGHLEGLLSYNLTIGLITSSKYSFLQFDADPYMLSLIQERGFFPLSAALLSSPVLRLASGPAAEILMEIASSIEALVLSLLFCRSGLSFLLGQPEATELILLSLQDGEDMSKTECMTLRQAFVLLSKGFFCRPQEVAMITELHLKVVCAGRPHENFYPFFMLIKHLGIHLNGRHCSLGCEYGEWVMSGH</sequence>
<protein>
    <submittedName>
        <fullName evidence="1">Os03g0554950 protein</fullName>
    </submittedName>
</protein>
<dbReference type="InterPro" id="IPR026736">
    <property type="entry name" value="Virilizer"/>
</dbReference>
<gene>
    <name evidence="1" type="ordered locus">Os03g0554950</name>
    <name evidence="1" type="ORF">OSNPB_030554950</name>
</gene>
<reference evidence="1 2" key="3">
    <citation type="journal article" date="2013" name="Rice">
        <title>Improvement of the Oryza sativa Nipponbare reference genome using next generation sequence and optical map data.</title>
        <authorList>
            <person name="Kawahara Y."/>
            <person name="de la Bastide M."/>
            <person name="Hamilton J.P."/>
            <person name="Kanamori H."/>
            <person name="McCombie W.R."/>
            <person name="Ouyang S."/>
            <person name="Schwartz D.C."/>
            <person name="Tanaka T."/>
            <person name="Wu J."/>
            <person name="Zhou S."/>
            <person name="Childs K.L."/>
            <person name="Davidson R.M."/>
            <person name="Lin H."/>
            <person name="Quesada-Ocampo L."/>
            <person name="Vaillancourt B."/>
            <person name="Sakai H."/>
            <person name="Lee S.S."/>
            <person name="Kim J."/>
            <person name="Numa H."/>
            <person name="Itoh T."/>
            <person name="Buell C.R."/>
            <person name="Matsumoto T."/>
        </authorList>
    </citation>
    <scope>NUCLEOTIDE SEQUENCE [LARGE SCALE GENOMIC DNA]</scope>
    <source>
        <strain evidence="2">cv. Nipponbare</strain>
    </source>
</reference>
<accession>A0A0P0W038</accession>
<proteinExistence type="evidence at protein level"/>
<dbReference type="Proteomes" id="UP000059680">
    <property type="component" value="Chromosome 3"/>
</dbReference>
<dbReference type="PANTHER" id="PTHR23185:SF0">
    <property type="entry name" value="PROTEIN VIRILIZER HOMOLOG"/>
    <property type="match status" value="1"/>
</dbReference>
<evidence type="ECO:0007829" key="3">
    <source>
        <dbReference type="PeptideAtlas" id="A0A0P0W038"/>
    </source>
</evidence>
<organism evidence="1 2">
    <name type="scientific">Oryza sativa subsp. japonica</name>
    <name type="common">Rice</name>
    <dbReference type="NCBI Taxonomy" id="39947"/>
    <lineage>
        <taxon>Eukaryota</taxon>
        <taxon>Viridiplantae</taxon>
        <taxon>Streptophyta</taxon>
        <taxon>Embryophyta</taxon>
        <taxon>Tracheophyta</taxon>
        <taxon>Spermatophyta</taxon>
        <taxon>Magnoliopsida</taxon>
        <taxon>Liliopsida</taxon>
        <taxon>Poales</taxon>
        <taxon>Poaceae</taxon>
        <taxon>BOP clade</taxon>
        <taxon>Oryzoideae</taxon>
        <taxon>Oryzeae</taxon>
        <taxon>Oryzinae</taxon>
        <taxon>Oryza</taxon>
        <taxon>Oryza sativa</taxon>
    </lineage>
</organism>
<evidence type="ECO:0000313" key="2">
    <source>
        <dbReference type="Proteomes" id="UP000059680"/>
    </source>
</evidence>
<dbReference type="PaxDb" id="39947-A0A0P0W038"/>
<keyword evidence="2" id="KW-1185">Reference proteome</keyword>
<dbReference type="PANTHER" id="PTHR23185">
    <property type="entry name" value="PROTEIN VIRILIZER HOMOLOG"/>
    <property type="match status" value="1"/>
</dbReference>
<reference evidence="2" key="1">
    <citation type="journal article" date="2005" name="Nature">
        <title>The map-based sequence of the rice genome.</title>
        <authorList>
            <consortium name="International rice genome sequencing project (IRGSP)"/>
            <person name="Matsumoto T."/>
            <person name="Wu J."/>
            <person name="Kanamori H."/>
            <person name="Katayose Y."/>
            <person name="Fujisawa M."/>
            <person name="Namiki N."/>
            <person name="Mizuno H."/>
            <person name="Yamamoto K."/>
            <person name="Antonio B.A."/>
            <person name="Baba T."/>
            <person name="Sakata K."/>
            <person name="Nagamura Y."/>
            <person name="Aoki H."/>
            <person name="Arikawa K."/>
            <person name="Arita K."/>
            <person name="Bito T."/>
            <person name="Chiden Y."/>
            <person name="Fujitsuka N."/>
            <person name="Fukunaka R."/>
            <person name="Hamada M."/>
            <person name="Harada C."/>
            <person name="Hayashi A."/>
            <person name="Hijishita S."/>
            <person name="Honda M."/>
            <person name="Hosokawa S."/>
            <person name="Ichikawa Y."/>
            <person name="Idonuma A."/>
            <person name="Iijima M."/>
            <person name="Ikeda M."/>
            <person name="Ikeno M."/>
            <person name="Ito K."/>
            <person name="Ito S."/>
            <person name="Ito T."/>
            <person name="Ito Y."/>
            <person name="Ito Y."/>
            <person name="Iwabuchi A."/>
            <person name="Kamiya K."/>
            <person name="Karasawa W."/>
            <person name="Kurita K."/>
            <person name="Katagiri S."/>
            <person name="Kikuta A."/>
            <person name="Kobayashi H."/>
            <person name="Kobayashi N."/>
            <person name="Machita K."/>
            <person name="Maehara T."/>
            <person name="Masukawa M."/>
            <person name="Mizubayashi T."/>
            <person name="Mukai Y."/>
            <person name="Nagasaki H."/>
            <person name="Nagata Y."/>
            <person name="Naito S."/>
            <person name="Nakashima M."/>
            <person name="Nakama Y."/>
            <person name="Nakamichi Y."/>
            <person name="Nakamura M."/>
            <person name="Meguro A."/>
            <person name="Negishi M."/>
            <person name="Ohta I."/>
            <person name="Ohta T."/>
            <person name="Okamoto M."/>
            <person name="Ono N."/>
            <person name="Saji S."/>
            <person name="Sakaguchi M."/>
            <person name="Sakai K."/>
            <person name="Shibata M."/>
            <person name="Shimokawa T."/>
            <person name="Song J."/>
            <person name="Takazaki Y."/>
            <person name="Terasawa K."/>
            <person name="Tsugane M."/>
            <person name="Tsuji K."/>
            <person name="Ueda S."/>
            <person name="Waki K."/>
            <person name="Yamagata H."/>
            <person name="Yamamoto M."/>
            <person name="Yamamoto S."/>
            <person name="Yamane H."/>
            <person name="Yoshiki S."/>
            <person name="Yoshihara R."/>
            <person name="Yukawa K."/>
            <person name="Zhong H."/>
            <person name="Yano M."/>
            <person name="Yuan Q."/>
            <person name="Ouyang S."/>
            <person name="Liu J."/>
            <person name="Jones K.M."/>
            <person name="Gansberger K."/>
            <person name="Moffat K."/>
            <person name="Hill J."/>
            <person name="Bera J."/>
            <person name="Fadrosh D."/>
            <person name="Jin S."/>
            <person name="Johri S."/>
            <person name="Kim M."/>
            <person name="Overton L."/>
            <person name="Reardon M."/>
            <person name="Tsitrin T."/>
            <person name="Vuong H."/>
            <person name="Weaver B."/>
            <person name="Ciecko A."/>
            <person name="Tallon L."/>
            <person name="Jackson J."/>
            <person name="Pai G."/>
            <person name="Aken S.V."/>
            <person name="Utterback T."/>
            <person name="Reidmuller S."/>
            <person name="Feldblyum T."/>
            <person name="Hsiao J."/>
            <person name="Zismann V."/>
            <person name="Iobst S."/>
            <person name="de Vazeille A.R."/>
            <person name="Buell C.R."/>
            <person name="Ying K."/>
            <person name="Li Y."/>
            <person name="Lu T."/>
            <person name="Huang Y."/>
            <person name="Zhao Q."/>
            <person name="Feng Q."/>
            <person name="Zhang L."/>
            <person name="Zhu J."/>
            <person name="Weng Q."/>
            <person name="Mu J."/>
            <person name="Lu Y."/>
            <person name="Fan D."/>
            <person name="Liu Y."/>
            <person name="Guan J."/>
            <person name="Zhang Y."/>
            <person name="Yu S."/>
            <person name="Liu X."/>
            <person name="Zhang Y."/>
            <person name="Hong G."/>
            <person name="Han B."/>
            <person name="Choisne N."/>
            <person name="Demange N."/>
            <person name="Orjeda G."/>
            <person name="Samain S."/>
            <person name="Cattolico L."/>
            <person name="Pelletier E."/>
            <person name="Couloux A."/>
            <person name="Segurens B."/>
            <person name="Wincker P."/>
            <person name="D'Hont A."/>
            <person name="Scarpelli C."/>
            <person name="Weissenbach J."/>
            <person name="Salanoubat M."/>
            <person name="Quetier F."/>
            <person name="Yu Y."/>
            <person name="Kim H.R."/>
            <person name="Rambo T."/>
            <person name="Currie J."/>
            <person name="Collura K."/>
            <person name="Luo M."/>
            <person name="Yang T."/>
            <person name="Ammiraju J.S.S."/>
            <person name="Engler F."/>
            <person name="Soderlund C."/>
            <person name="Wing R.A."/>
            <person name="Palmer L.E."/>
            <person name="de la Bastide M."/>
            <person name="Spiegel L."/>
            <person name="Nascimento L."/>
            <person name="Zutavern T."/>
            <person name="O'Shaughnessy A."/>
            <person name="Dike S."/>
            <person name="Dedhia N."/>
            <person name="Preston R."/>
            <person name="Balija V."/>
            <person name="McCombie W.R."/>
            <person name="Chow T."/>
            <person name="Chen H."/>
            <person name="Chung M."/>
            <person name="Chen C."/>
            <person name="Shaw J."/>
            <person name="Wu H."/>
            <person name="Hsiao K."/>
            <person name="Chao Y."/>
            <person name="Chu M."/>
            <person name="Cheng C."/>
            <person name="Hour A."/>
            <person name="Lee P."/>
            <person name="Lin S."/>
            <person name="Lin Y."/>
            <person name="Liou J."/>
            <person name="Liu S."/>
            <person name="Hsing Y."/>
            <person name="Raghuvanshi S."/>
            <person name="Mohanty A."/>
            <person name="Bharti A.K."/>
            <person name="Gaur A."/>
            <person name="Gupta V."/>
            <person name="Kumar D."/>
            <person name="Ravi V."/>
            <person name="Vij S."/>
            <person name="Kapur A."/>
            <person name="Khurana P."/>
            <person name="Khurana P."/>
            <person name="Khurana J.P."/>
            <person name="Tyagi A.K."/>
            <person name="Gaikwad K."/>
            <person name="Singh A."/>
            <person name="Dalal V."/>
            <person name="Srivastava S."/>
            <person name="Dixit A."/>
            <person name="Pal A.K."/>
            <person name="Ghazi I.A."/>
            <person name="Yadav M."/>
            <person name="Pandit A."/>
            <person name="Bhargava A."/>
            <person name="Sureshbabu K."/>
            <person name="Batra K."/>
            <person name="Sharma T.R."/>
            <person name="Mohapatra T."/>
            <person name="Singh N.K."/>
            <person name="Messing J."/>
            <person name="Nelson A.B."/>
            <person name="Fuks G."/>
            <person name="Kavchok S."/>
            <person name="Keizer G."/>
            <person name="Linton E."/>
            <person name="Llaca V."/>
            <person name="Song R."/>
            <person name="Tanyolac B."/>
            <person name="Young S."/>
            <person name="Ho-Il K."/>
            <person name="Hahn J.H."/>
            <person name="Sangsakoo G."/>
            <person name="Vanavichit A."/>
            <person name="de Mattos Luiz.A.T."/>
            <person name="Zimmer P.D."/>
            <person name="Malone G."/>
            <person name="Dellagostin O."/>
            <person name="de Oliveira A.C."/>
            <person name="Bevan M."/>
            <person name="Bancroft I."/>
            <person name="Minx P."/>
            <person name="Cordum H."/>
            <person name="Wilson R."/>
            <person name="Cheng Z."/>
            <person name="Jin W."/>
            <person name="Jiang J."/>
            <person name="Leong S.A."/>
            <person name="Iwama H."/>
            <person name="Gojobori T."/>
            <person name="Itoh T."/>
            <person name="Niimura Y."/>
            <person name="Fujii Y."/>
            <person name="Habara T."/>
            <person name="Sakai H."/>
            <person name="Sato Y."/>
            <person name="Wilson G."/>
            <person name="Kumar K."/>
            <person name="McCouch S."/>
            <person name="Juretic N."/>
            <person name="Hoen D."/>
            <person name="Wright S."/>
            <person name="Bruskiewich R."/>
            <person name="Bureau T."/>
            <person name="Miyao A."/>
            <person name="Hirochika H."/>
            <person name="Nishikawa T."/>
            <person name="Kadowaki K."/>
            <person name="Sugiura M."/>
            <person name="Burr B."/>
            <person name="Sasaki T."/>
        </authorList>
    </citation>
    <scope>NUCLEOTIDE SEQUENCE [LARGE SCALE GENOMIC DNA]</scope>
    <source>
        <strain evidence="2">cv. Nipponbare</strain>
    </source>
</reference>
<dbReference type="EMBL" id="AP014959">
    <property type="protein sequence ID" value="BAS84911.1"/>
    <property type="molecule type" value="Genomic_DNA"/>
</dbReference>
<dbReference type="Gramene" id="Os03t0554950-00">
    <property type="protein sequence ID" value="Os03t0554950-00"/>
    <property type="gene ID" value="Os03g0554950"/>
</dbReference>
<name>A0A0P0W038_ORYSJ</name>
<dbReference type="STRING" id="39947.A0A0P0W038"/>
<keyword evidence="3" id="KW-1267">Proteomics identification</keyword>
<dbReference type="eggNOG" id="KOG4822">
    <property type="taxonomic scope" value="Eukaryota"/>
</dbReference>
<dbReference type="InParanoid" id="A0A0P0W038"/>
<reference evidence="1 2" key="2">
    <citation type="journal article" date="2013" name="Plant Cell Physiol.">
        <title>Rice Annotation Project Database (RAP-DB): an integrative and interactive database for rice genomics.</title>
        <authorList>
            <person name="Sakai H."/>
            <person name="Lee S.S."/>
            <person name="Tanaka T."/>
            <person name="Numa H."/>
            <person name="Kim J."/>
            <person name="Kawahara Y."/>
            <person name="Wakimoto H."/>
            <person name="Yang C.C."/>
            <person name="Iwamoto M."/>
            <person name="Abe T."/>
            <person name="Yamada Y."/>
            <person name="Muto A."/>
            <person name="Inokuchi H."/>
            <person name="Ikemura T."/>
            <person name="Matsumoto T."/>
            <person name="Sasaki T."/>
            <person name="Itoh T."/>
        </authorList>
    </citation>
    <scope>NUCLEOTIDE SEQUENCE [LARGE SCALE GENOMIC DNA]</scope>
    <source>
        <strain evidence="2">cv. Nipponbare</strain>
    </source>
</reference>